<reference evidence="1 2" key="1">
    <citation type="journal article" date="2019" name="Commun. Biol.">
        <title>The bagworm genome reveals a unique fibroin gene that provides high tensile strength.</title>
        <authorList>
            <person name="Kono N."/>
            <person name="Nakamura H."/>
            <person name="Ohtoshi R."/>
            <person name="Tomita M."/>
            <person name="Numata K."/>
            <person name="Arakawa K."/>
        </authorList>
    </citation>
    <scope>NUCLEOTIDE SEQUENCE [LARGE SCALE GENOMIC DNA]</scope>
</reference>
<name>A0A4C1YYV5_EUMVA</name>
<evidence type="ECO:0000313" key="2">
    <source>
        <dbReference type="Proteomes" id="UP000299102"/>
    </source>
</evidence>
<comment type="caution">
    <text evidence="1">The sequence shown here is derived from an EMBL/GenBank/DDBJ whole genome shotgun (WGS) entry which is preliminary data.</text>
</comment>
<evidence type="ECO:0000313" key="1">
    <source>
        <dbReference type="EMBL" id="GBP80450.1"/>
    </source>
</evidence>
<accession>A0A4C1YYV5</accession>
<dbReference type="EMBL" id="BGZK01001463">
    <property type="protein sequence ID" value="GBP80450.1"/>
    <property type="molecule type" value="Genomic_DNA"/>
</dbReference>
<protein>
    <submittedName>
        <fullName evidence="1">Uncharacterized protein</fullName>
    </submittedName>
</protein>
<keyword evidence="2" id="KW-1185">Reference proteome</keyword>
<proteinExistence type="predicted"/>
<sequence length="106" mass="11457">MANLKLAADRIAVSAAGSAATLPYTNPEILQMHTRACDLRGRSQVFGYAVYTRPDSLGERGPTFRTSRLGRPAFAAPTFSSYVEDPLMAARVLIVEITGRPSRTNA</sequence>
<dbReference type="Proteomes" id="UP000299102">
    <property type="component" value="Unassembled WGS sequence"/>
</dbReference>
<organism evidence="1 2">
    <name type="scientific">Eumeta variegata</name>
    <name type="common">Bagworm moth</name>
    <name type="synonym">Eumeta japonica</name>
    <dbReference type="NCBI Taxonomy" id="151549"/>
    <lineage>
        <taxon>Eukaryota</taxon>
        <taxon>Metazoa</taxon>
        <taxon>Ecdysozoa</taxon>
        <taxon>Arthropoda</taxon>
        <taxon>Hexapoda</taxon>
        <taxon>Insecta</taxon>
        <taxon>Pterygota</taxon>
        <taxon>Neoptera</taxon>
        <taxon>Endopterygota</taxon>
        <taxon>Lepidoptera</taxon>
        <taxon>Glossata</taxon>
        <taxon>Ditrysia</taxon>
        <taxon>Tineoidea</taxon>
        <taxon>Psychidae</taxon>
        <taxon>Oiketicinae</taxon>
        <taxon>Eumeta</taxon>
    </lineage>
</organism>
<dbReference type="AlphaFoldDB" id="A0A4C1YYV5"/>
<gene>
    <name evidence="1" type="ORF">EVAR_53291_1</name>
</gene>